<evidence type="ECO:0000313" key="3">
    <source>
        <dbReference type="EMBL" id="MVO09936.1"/>
    </source>
</evidence>
<comment type="caution">
    <text evidence="3">The sequence shown here is derived from an EMBL/GenBank/DDBJ whole genome shotgun (WGS) entry which is preliminary data.</text>
</comment>
<keyword evidence="1" id="KW-0732">Signal</keyword>
<dbReference type="AlphaFoldDB" id="A0A6I4ISV1"/>
<dbReference type="Proteomes" id="UP000431264">
    <property type="component" value="Unassembled WGS sequence"/>
</dbReference>
<organism evidence="3 4">
    <name type="scientific">Flavobacterium profundi</name>
    <dbReference type="NCBI Taxonomy" id="1774945"/>
    <lineage>
        <taxon>Bacteria</taxon>
        <taxon>Pseudomonadati</taxon>
        <taxon>Bacteroidota</taxon>
        <taxon>Flavobacteriia</taxon>
        <taxon>Flavobacteriales</taxon>
        <taxon>Flavobacteriaceae</taxon>
        <taxon>Flavobacterium</taxon>
    </lineage>
</organism>
<feature type="signal peptide" evidence="1">
    <location>
        <begin position="1"/>
        <end position="22"/>
    </location>
</feature>
<evidence type="ECO:0000256" key="1">
    <source>
        <dbReference type="SAM" id="SignalP"/>
    </source>
</evidence>
<gene>
    <name evidence="3" type="ORF">GOQ30_12265</name>
</gene>
<keyword evidence="4" id="KW-1185">Reference proteome</keyword>
<sequence>MKKLAIALVSVLALGTVMSSFRNVTSNEVSLVGKWKYYQEGKRMSKAELLFSYEHEENCGNDYVEFFEDGKVNDVFYYGSGNCEMSVDSGTWKKEENHLIINFPYAGEETGEILLLDATTLKVKAEVEGKEVIYIYKKL</sequence>
<dbReference type="RefSeq" id="WP_140998307.1">
    <property type="nucleotide sequence ID" value="NZ_VDCZ01000009.1"/>
</dbReference>
<accession>A0A6I4ISV1</accession>
<protein>
    <recommendedName>
        <fullName evidence="2">Lipocalin-like domain-containing protein</fullName>
    </recommendedName>
</protein>
<reference evidence="4" key="1">
    <citation type="submission" date="2019-05" db="EMBL/GenBank/DDBJ databases">
        <title>Flavobacterium profundi sp. nov., isolated from a deep-sea seamount.</title>
        <authorList>
            <person name="Zhang D.-C."/>
        </authorList>
    </citation>
    <scope>NUCLEOTIDE SEQUENCE [LARGE SCALE GENOMIC DNA]</scope>
    <source>
        <strain evidence="4">TP390</strain>
    </source>
</reference>
<dbReference type="OrthoDB" id="1419899at2"/>
<dbReference type="InterPro" id="IPR024311">
    <property type="entry name" value="Lipocalin-like"/>
</dbReference>
<feature type="domain" description="Lipocalin-like" evidence="2">
    <location>
        <begin position="31"/>
        <end position="122"/>
    </location>
</feature>
<evidence type="ECO:0000313" key="4">
    <source>
        <dbReference type="Proteomes" id="UP000431264"/>
    </source>
</evidence>
<dbReference type="Pfam" id="PF13648">
    <property type="entry name" value="Lipocalin_4"/>
    <property type="match status" value="1"/>
</dbReference>
<dbReference type="EMBL" id="WQLW01000009">
    <property type="protein sequence ID" value="MVO09936.1"/>
    <property type="molecule type" value="Genomic_DNA"/>
</dbReference>
<feature type="chain" id="PRO_5026153758" description="Lipocalin-like domain-containing protein" evidence="1">
    <location>
        <begin position="23"/>
        <end position="139"/>
    </location>
</feature>
<evidence type="ECO:0000259" key="2">
    <source>
        <dbReference type="Pfam" id="PF13648"/>
    </source>
</evidence>
<name>A0A6I4ISV1_9FLAO</name>
<proteinExistence type="predicted"/>